<protein>
    <submittedName>
        <fullName evidence="5">SDR family NAD(P)-dependent oxidoreductase</fullName>
    </submittedName>
</protein>
<accession>A0ABR9GEH3</accession>
<dbReference type="InterPro" id="IPR036291">
    <property type="entry name" value="NAD(P)-bd_dom_sf"/>
</dbReference>
<comment type="caution">
    <text evidence="5">The sequence shown here is derived from an EMBL/GenBank/DDBJ whole genome shotgun (WGS) entry which is preliminary data.</text>
</comment>
<comment type="similarity">
    <text evidence="1 3">Belongs to the short-chain dehydrogenases/reductases (SDR) family.</text>
</comment>
<gene>
    <name evidence="5" type="ORF">IGX34_18860</name>
</gene>
<dbReference type="SMART" id="SM00822">
    <property type="entry name" value="PKS_KR"/>
    <property type="match status" value="1"/>
</dbReference>
<evidence type="ECO:0000256" key="2">
    <source>
        <dbReference type="ARBA" id="ARBA00023002"/>
    </source>
</evidence>
<keyword evidence="6" id="KW-1185">Reference proteome</keyword>
<name>A0ABR9GEH3_9GAMM</name>
<evidence type="ECO:0000313" key="6">
    <source>
        <dbReference type="Proteomes" id="UP000651010"/>
    </source>
</evidence>
<dbReference type="RefSeq" id="WP_192557287.1">
    <property type="nucleotide sequence ID" value="NZ_JACZZA010000013.1"/>
</dbReference>
<dbReference type="PRINTS" id="PR00081">
    <property type="entry name" value="GDHRDH"/>
</dbReference>
<dbReference type="CDD" id="cd05374">
    <property type="entry name" value="17beta-HSD-like_SDR_c"/>
    <property type="match status" value="1"/>
</dbReference>
<evidence type="ECO:0000256" key="1">
    <source>
        <dbReference type="ARBA" id="ARBA00006484"/>
    </source>
</evidence>
<evidence type="ECO:0000256" key="3">
    <source>
        <dbReference type="RuleBase" id="RU000363"/>
    </source>
</evidence>
<sequence length="292" mass="31114">MSKIWLITGSARGLGRHLAEAVLAAGHRLVATARQPEKLQDLVDRYGDRIRAVALDVTDAKAAQAAVDAAVAAYGRLDVLVNNAGFGYAAPFEQTSDADFRAQIDTNLYGVVNLTRAALPVMRKQRAGHIFQISSVGGRIGTPGMSAYQAAKWAVSGFTEVLAKEAAPFGVKVTSIEPGGMRTDWADIARGAVPDLLPDYEPSVGVISKLLNSYAGHEAGDPDKVAQVLLQLAEHAAPPEHLLLGSDALHFFEQVDNGRRADAERWRAVSLSTDADDAGPRPEISLVRETAL</sequence>
<keyword evidence="2" id="KW-0560">Oxidoreductase</keyword>
<evidence type="ECO:0000259" key="4">
    <source>
        <dbReference type="SMART" id="SM00822"/>
    </source>
</evidence>
<dbReference type="Proteomes" id="UP000651010">
    <property type="component" value="Unassembled WGS sequence"/>
</dbReference>
<reference evidence="5 6" key="1">
    <citation type="submission" date="2020-09" db="EMBL/GenBank/DDBJ databases">
        <title>Dyella sp. 7MK23 isolated from forest soil.</title>
        <authorList>
            <person name="Fu J."/>
        </authorList>
    </citation>
    <scope>NUCLEOTIDE SEQUENCE [LARGE SCALE GENOMIC DNA]</scope>
    <source>
        <strain evidence="5 6">7MK23</strain>
    </source>
</reference>
<dbReference type="PANTHER" id="PTHR43976">
    <property type="entry name" value="SHORT CHAIN DEHYDROGENASE"/>
    <property type="match status" value="1"/>
</dbReference>
<dbReference type="Gene3D" id="3.40.50.720">
    <property type="entry name" value="NAD(P)-binding Rossmann-like Domain"/>
    <property type="match status" value="1"/>
</dbReference>
<dbReference type="InterPro" id="IPR057326">
    <property type="entry name" value="KR_dom"/>
</dbReference>
<dbReference type="InterPro" id="IPR002347">
    <property type="entry name" value="SDR_fam"/>
</dbReference>
<dbReference type="SUPFAM" id="SSF51735">
    <property type="entry name" value="NAD(P)-binding Rossmann-fold domains"/>
    <property type="match status" value="1"/>
</dbReference>
<dbReference type="EMBL" id="JACZZA010000013">
    <property type="protein sequence ID" value="MBE1162452.1"/>
    <property type="molecule type" value="Genomic_DNA"/>
</dbReference>
<dbReference type="Pfam" id="PF00106">
    <property type="entry name" value="adh_short"/>
    <property type="match status" value="1"/>
</dbReference>
<dbReference type="NCBIfam" id="NF004824">
    <property type="entry name" value="PRK06180.1"/>
    <property type="match status" value="1"/>
</dbReference>
<dbReference type="PANTHER" id="PTHR43976:SF16">
    <property type="entry name" value="SHORT-CHAIN DEHYDROGENASE_REDUCTASE FAMILY PROTEIN"/>
    <property type="match status" value="1"/>
</dbReference>
<dbReference type="PRINTS" id="PR00080">
    <property type="entry name" value="SDRFAMILY"/>
</dbReference>
<proteinExistence type="inferred from homology"/>
<organism evidence="5 6">
    <name type="scientific">Dyella acidiphila</name>
    <dbReference type="NCBI Taxonomy" id="2775866"/>
    <lineage>
        <taxon>Bacteria</taxon>
        <taxon>Pseudomonadati</taxon>
        <taxon>Pseudomonadota</taxon>
        <taxon>Gammaproteobacteria</taxon>
        <taxon>Lysobacterales</taxon>
        <taxon>Rhodanobacteraceae</taxon>
        <taxon>Dyella</taxon>
    </lineage>
</organism>
<evidence type="ECO:0000313" key="5">
    <source>
        <dbReference type="EMBL" id="MBE1162452.1"/>
    </source>
</evidence>
<feature type="domain" description="Ketoreductase" evidence="4">
    <location>
        <begin position="3"/>
        <end position="188"/>
    </location>
</feature>
<dbReference type="InterPro" id="IPR051911">
    <property type="entry name" value="SDR_oxidoreductase"/>
</dbReference>